<feature type="region of interest" description="Disordered" evidence="5">
    <location>
        <begin position="42"/>
        <end position="71"/>
    </location>
</feature>
<dbReference type="Gene3D" id="3.30.70.600">
    <property type="entry name" value="Ribosomal protein S10 domain"/>
    <property type="match status" value="1"/>
</dbReference>
<comment type="function">
    <text evidence="4">Involved in the binding of tRNA to the ribosomes.</text>
</comment>
<organism evidence="7 8">
    <name type="scientific">Haloarchaeobius iranensis</name>
    <dbReference type="NCBI Taxonomy" id="996166"/>
    <lineage>
        <taxon>Archaea</taxon>
        <taxon>Methanobacteriati</taxon>
        <taxon>Methanobacteriota</taxon>
        <taxon>Stenosarchaea group</taxon>
        <taxon>Halobacteria</taxon>
        <taxon>Halobacteriales</taxon>
        <taxon>Halorubellaceae</taxon>
        <taxon>Haloarchaeobius</taxon>
    </lineage>
</organism>
<reference evidence="7 8" key="1">
    <citation type="submission" date="2016-10" db="EMBL/GenBank/DDBJ databases">
        <authorList>
            <person name="de Groot N.N."/>
        </authorList>
    </citation>
    <scope>NUCLEOTIDE SEQUENCE [LARGE SCALE GENOMIC DNA]</scope>
    <source>
        <strain evidence="8">EB21,IBRC-M 10013,KCTC 4048</strain>
    </source>
</reference>
<evidence type="ECO:0000313" key="8">
    <source>
        <dbReference type="Proteomes" id="UP000199370"/>
    </source>
</evidence>
<evidence type="ECO:0000259" key="6">
    <source>
        <dbReference type="SMART" id="SM01403"/>
    </source>
</evidence>
<feature type="compositionally biased region" description="Basic and acidic residues" evidence="5">
    <location>
        <begin position="42"/>
        <end position="61"/>
    </location>
</feature>
<dbReference type="Proteomes" id="UP000199370">
    <property type="component" value="Unassembled WGS sequence"/>
</dbReference>
<protein>
    <recommendedName>
        <fullName evidence="4">Small ribosomal subunit protein uS10</fullName>
    </recommendedName>
</protein>
<comment type="similarity">
    <text evidence="1 4">Belongs to the universal ribosomal protein uS10 family.</text>
</comment>
<keyword evidence="8" id="KW-1185">Reference proteome</keyword>
<dbReference type="HAMAP" id="MF_00508">
    <property type="entry name" value="Ribosomal_uS10"/>
    <property type="match status" value="1"/>
</dbReference>
<evidence type="ECO:0000256" key="5">
    <source>
        <dbReference type="SAM" id="MobiDB-lite"/>
    </source>
</evidence>
<keyword evidence="3 4" id="KW-0687">Ribonucleoprotein</keyword>
<dbReference type="InterPro" id="IPR001848">
    <property type="entry name" value="Ribosomal_uS10"/>
</dbReference>
<comment type="subunit">
    <text evidence="4">Part of the 30S ribosomal subunit.</text>
</comment>
<dbReference type="InterPro" id="IPR036838">
    <property type="entry name" value="Ribosomal_uS10_dom_sf"/>
</dbReference>
<proteinExistence type="inferred from homology"/>
<keyword evidence="2 4" id="KW-0689">Ribosomal protein</keyword>
<feature type="domain" description="Small ribosomal subunit protein uS10" evidence="6">
    <location>
        <begin position="20"/>
        <end position="115"/>
    </location>
</feature>
<sequence length="124" mass="13492">MGFSPSAATSSNTTMSFVTRLTLQSGDRAALDSVVEDIRERVSRKGAEMKGPHSAPPERLRVPQYKQPTDDTATQFGAWDYTVYKREIEIVGHDELAHTIAAGSAFPDSVHVAAEVEQVRSQGS</sequence>
<dbReference type="AlphaFoldDB" id="A0A1G9V2J1"/>
<gene>
    <name evidence="4" type="primary">rps10</name>
    <name evidence="7" type="ORF">SAMN05192554_105149</name>
</gene>
<evidence type="ECO:0000256" key="1">
    <source>
        <dbReference type="ARBA" id="ARBA00007102"/>
    </source>
</evidence>
<dbReference type="Pfam" id="PF00338">
    <property type="entry name" value="Ribosomal_S10"/>
    <property type="match status" value="1"/>
</dbReference>
<evidence type="ECO:0000256" key="3">
    <source>
        <dbReference type="ARBA" id="ARBA00023274"/>
    </source>
</evidence>
<dbReference type="InterPro" id="IPR027486">
    <property type="entry name" value="Ribosomal_uS10_dom"/>
</dbReference>
<dbReference type="SUPFAM" id="SSF54999">
    <property type="entry name" value="Ribosomal protein S10"/>
    <property type="match status" value="1"/>
</dbReference>
<dbReference type="STRING" id="996166.SAMN05192554_105149"/>
<accession>A0A1G9V2J1</accession>
<evidence type="ECO:0000256" key="2">
    <source>
        <dbReference type="ARBA" id="ARBA00022980"/>
    </source>
</evidence>
<dbReference type="EMBL" id="FNIA01000005">
    <property type="protein sequence ID" value="SDM66267.1"/>
    <property type="molecule type" value="Genomic_DNA"/>
</dbReference>
<dbReference type="GO" id="GO:0006412">
    <property type="term" value="P:translation"/>
    <property type="evidence" value="ECO:0007669"/>
    <property type="project" value="UniProtKB-UniRule"/>
</dbReference>
<dbReference type="GO" id="GO:0003735">
    <property type="term" value="F:structural constituent of ribosome"/>
    <property type="evidence" value="ECO:0007669"/>
    <property type="project" value="InterPro"/>
</dbReference>
<evidence type="ECO:0000313" key="7">
    <source>
        <dbReference type="EMBL" id="SDM66267.1"/>
    </source>
</evidence>
<dbReference type="GO" id="GO:0000049">
    <property type="term" value="F:tRNA binding"/>
    <property type="evidence" value="ECO:0007669"/>
    <property type="project" value="UniProtKB-UniRule"/>
</dbReference>
<dbReference type="SMART" id="SM01403">
    <property type="entry name" value="Ribosomal_S10"/>
    <property type="match status" value="1"/>
</dbReference>
<dbReference type="GO" id="GO:1990904">
    <property type="term" value="C:ribonucleoprotein complex"/>
    <property type="evidence" value="ECO:0007669"/>
    <property type="project" value="UniProtKB-KW"/>
</dbReference>
<name>A0A1G9V2J1_9EURY</name>
<dbReference type="GO" id="GO:0005840">
    <property type="term" value="C:ribosome"/>
    <property type="evidence" value="ECO:0007669"/>
    <property type="project" value="UniProtKB-KW"/>
</dbReference>
<evidence type="ECO:0000256" key="4">
    <source>
        <dbReference type="HAMAP-Rule" id="MF_00508"/>
    </source>
</evidence>